<dbReference type="InterPro" id="IPR037914">
    <property type="entry name" value="SpoVT-AbrB_sf"/>
</dbReference>
<protein>
    <recommendedName>
        <fullName evidence="1 7">Transcriptional regulator MraZ</fullName>
    </recommendedName>
</protein>
<evidence type="ECO:0000256" key="2">
    <source>
        <dbReference type="ARBA" id="ARBA00022490"/>
    </source>
</evidence>
<evidence type="ECO:0000256" key="6">
    <source>
        <dbReference type="ARBA" id="ARBA00023163"/>
    </source>
</evidence>
<evidence type="ECO:0000256" key="5">
    <source>
        <dbReference type="ARBA" id="ARBA00023125"/>
    </source>
</evidence>
<dbReference type="Proteomes" id="UP000004688">
    <property type="component" value="Chromosome"/>
</dbReference>
<evidence type="ECO:0000313" key="10">
    <source>
        <dbReference type="Proteomes" id="UP000004688"/>
    </source>
</evidence>
<feature type="domain" description="SpoVT-AbrB" evidence="8">
    <location>
        <begin position="92"/>
        <end position="135"/>
    </location>
</feature>
<dbReference type="EMBL" id="CP003742">
    <property type="protein sequence ID" value="AGI70993.1"/>
    <property type="molecule type" value="Genomic_DNA"/>
</dbReference>
<accession>M9RGY4</accession>
<dbReference type="InterPro" id="IPR035644">
    <property type="entry name" value="MraZ_C"/>
</dbReference>
<dbReference type="RefSeq" id="WP_015494221.1">
    <property type="nucleotide sequence ID" value="NC_020908.1"/>
</dbReference>
<evidence type="ECO:0000256" key="7">
    <source>
        <dbReference type="HAMAP-Rule" id="MF_01008"/>
    </source>
</evidence>
<dbReference type="STRING" id="391616.OA238_c07760"/>
<dbReference type="CDD" id="cd16321">
    <property type="entry name" value="MraZ_C"/>
    <property type="match status" value="1"/>
</dbReference>
<dbReference type="PANTHER" id="PTHR34701">
    <property type="entry name" value="TRANSCRIPTIONAL REGULATOR MRAZ"/>
    <property type="match status" value="1"/>
</dbReference>
<keyword evidence="6 7" id="KW-0804">Transcription</keyword>
<dbReference type="Gene3D" id="3.40.1550.20">
    <property type="entry name" value="Transcriptional regulator MraZ domain"/>
    <property type="match status" value="1"/>
</dbReference>
<comment type="subunit">
    <text evidence="7">Forms oligomers.</text>
</comment>
<dbReference type="InterPro" id="IPR007159">
    <property type="entry name" value="SpoVT-AbrB_dom"/>
</dbReference>
<dbReference type="CDD" id="cd16320">
    <property type="entry name" value="MraZ_N"/>
    <property type="match status" value="1"/>
</dbReference>
<dbReference type="eggNOG" id="COG2001">
    <property type="taxonomic scope" value="Bacteria"/>
</dbReference>
<dbReference type="InterPro" id="IPR003444">
    <property type="entry name" value="MraZ"/>
</dbReference>
<dbReference type="HOGENOM" id="CLU_107907_1_0_5"/>
<dbReference type="AlphaFoldDB" id="M9RGY4"/>
<dbReference type="InterPro" id="IPR020603">
    <property type="entry name" value="MraZ_dom"/>
</dbReference>
<proteinExistence type="inferred from homology"/>
<name>M9RGY4_9RHOB</name>
<keyword evidence="2 7" id="KW-0963">Cytoplasm</keyword>
<dbReference type="OrthoDB" id="9807753at2"/>
<keyword evidence="4 7" id="KW-0805">Transcription regulation</keyword>
<evidence type="ECO:0000256" key="4">
    <source>
        <dbReference type="ARBA" id="ARBA00023015"/>
    </source>
</evidence>
<dbReference type="SUPFAM" id="SSF89447">
    <property type="entry name" value="AbrB/MazE/MraZ-like"/>
    <property type="match status" value="1"/>
</dbReference>
<dbReference type="GO" id="GO:0009295">
    <property type="term" value="C:nucleoid"/>
    <property type="evidence" value="ECO:0007669"/>
    <property type="project" value="UniProtKB-SubCell"/>
</dbReference>
<evidence type="ECO:0000259" key="8">
    <source>
        <dbReference type="PROSITE" id="PS51740"/>
    </source>
</evidence>
<dbReference type="GO" id="GO:0003700">
    <property type="term" value="F:DNA-binding transcription factor activity"/>
    <property type="evidence" value="ECO:0007669"/>
    <property type="project" value="UniProtKB-UniRule"/>
</dbReference>
<evidence type="ECO:0000256" key="1">
    <source>
        <dbReference type="ARBA" id="ARBA00013860"/>
    </source>
</evidence>
<dbReference type="GO" id="GO:2000143">
    <property type="term" value="P:negative regulation of DNA-templated transcription initiation"/>
    <property type="evidence" value="ECO:0007669"/>
    <property type="project" value="TreeGrafter"/>
</dbReference>
<keyword evidence="3" id="KW-0677">Repeat</keyword>
<dbReference type="GO" id="GO:0000976">
    <property type="term" value="F:transcription cis-regulatory region binding"/>
    <property type="evidence" value="ECO:0007669"/>
    <property type="project" value="TreeGrafter"/>
</dbReference>
<feature type="domain" description="SpoVT-AbrB" evidence="8">
    <location>
        <begin position="8"/>
        <end position="63"/>
    </location>
</feature>
<keyword evidence="5 7" id="KW-0238">DNA-binding</keyword>
<evidence type="ECO:0000256" key="3">
    <source>
        <dbReference type="ARBA" id="ARBA00022737"/>
    </source>
</evidence>
<dbReference type="GO" id="GO:0005737">
    <property type="term" value="C:cytoplasm"/>
    <property type="evidence" value="ECO:0007669"/>
    <property type="project" value="UniProtKB-UniRule"/>
</dbReference>
<evidence type="ECO:0000313" key="9">
    <source>
        <dbReference type="EMBL" id="AGI70993.1"/>
    </source>
</evidence>
<dbReference type="KEGG" id="oar:OA238_c07760"/>
<keyword evidence="10" id="KW-1185">Reference proteome</keyword>
<organism evidence="9 10">
    <name type="scientific">Octadecabacter arcticus 238</name>
    <dbReference type="NCBI Taxonomy" id="391616"/>
    <lineage>
        <taxon>Bacteria</taxon>
        <taxon>Pseudomonadati</taxon>
        <taxon>Pseudomonadota</taxon>
        <taxon>Alphaproteobacteria</taxon>
        <taxon>Rhodobacterales</taxon>
        <taxon>Roseobacteraceae</taxon>
        <taxon>Octadecabacter</taxon>
    </lineage>
</organism>
<dbReference type="Pfam" id="PF02381">
    <property type="entry name" value="MraZ"/>
    <property type="match status" value="2"/>
</dbReference>
<sequence>MGLSFRGEFNQKVDGKGRMSIPADFRVVLTDGDPRCPETPLPRMVVLHGKHLNNCLHAYTIEAMEEIEAGIKALPRGSEARKRASRMILGKSWDTEVDKDGRIVLPQRLRQQIGLTGEATMAAMGDYFEIWNAETYAETEAAEAVAMDAEFDGDFDPLTLIYPPEKPSKNPPESE</sequence>
<dbReference type="InterPro" id="IPR035642">
    <property type="entry name" value="MraZ_N"/>
</dbReference>
<comment type="similarity">
    <text evidence="7">Belongs to the MraZ family.</text>
</comment>
<dbReference type="HAMAP" id="MF_01008">
    <property type="entry name" value="MraZ"/>
    <property type="match status" value="1"/>
</dbReference>
<dbReference type="PANTHER" id="PTHR34701:SF1">
    <property type="entry name" value="TRANSCRIPTIONAL REGULATOR MRAZ"/>
    <property type="match status" value="1"/>
</dbReference>
<gene>
    <name evidence="7" type="primary">mraZ</name>
    <name evidence="9" type="ORF">OA238_c07760</name>
</gene>
<comment type="subcellular location">
    <subcellularLocation>
        <location evidence="7">Cytoplasm</location>
        <location evidence="7">Nucleoid</location>
    </subcellularLocation>
</comment>
<reference evidence="9 10" key="1">
    <citation type="journal article" date="2013" name="PLoS ONE">
        <title>Poles Apart: Arctic and Antarctic Octadecabacter strains Share High Genome Plasticity and a New Type of Xanthorhodopsin.</title>
        <authorList>
            <person name="Vollmers J."/>
            <person name="Voget S."/>
            <person name="Dietrich S."/>
            <person name="Gollnow K."/>
            <person name="Smits M."/>
            <person name="Meyer K."/>
            <person name="Brinkhoff T."/>
            <person name="Simon M."/>
            <person name="Daniel R."/>
        </authorList>
    </citation>
    <scope>NUCLEOTIDE SEQUENCE [LARGE SCALE GENOMIC DNA]</scope>
    <source>
        <strain evidence="9 10">238</strain>
    </source>
</reference>
<dbReference type="InterPro" id="IPR038619">
    <property type="entry name" value="MraZ_sf"/>
</dbReference>
<dbReference type="PROSITE" id="PS51740">
    <property type="entry name" value="SPOVT_ABRB"/>
    <property type="match status" value="2"/>
</dbReference>